<evidence type="ECO:0000313" key="8">
    <source>
        <dbReference type="Proteomes" id="UP001213623"/>
    </source>
</evidence>
<dbReference type="PANTHER" id="PTHR11206">
    <property type="entry name" value="MULTIDRUG RESISTANCE PROTEIN"/>
    <property type="match status" value="1"/>
</dbReference>
<dbReference type="GO" id="GO:1990961">
    <property type="term" value="P:xenobiotic detoxification by transmembrane export across the plasma membrane"/>
    <property type="evidence" value="ECO:0007669"/>
    <property type="project" value="InterPro"/>
</dbReference>
<dbReference type="Pfam" id="PF01554">
    <property type="entry name" value="MatE"/>
    <property type="match status" value="2"/>
</dbReference>
<dbReference type="InterPro" id="IPR045069">
    <property type="entry name" value="MATE_euk"/>
</dbReference>
<evidence type="ECO:0000256" key="6">
    <source>
        <dbReference type="SAM" id="Phobius"/>
    </source>
</evidence>
<dbReference type="AlphaFoldDB" id="A0AAF0ELB3"/>
<proteinExistence type="inferred from homology"/>
<dbReference type="GO" id="GO:0015297">
    <property type="term" value="F:antiporter activity"/>
    <property type="evidence" value="ECO:0007669"/>
    <property type="project" value="InterPro"/>
</dbReference>
<name>A0AAF0ELB3_9BASI</name>
<feature type="transmembrane region" description="Helical" evidence="6">
    <location>
        <begin position="450"/>
        <end position="470"/>
    </location>
</feature>
<dbReference type="Proteomes" id="UP001213623">
    <property type="component" value="Chromosome 5"/>
</dbReference>
<protein>
    <recommendedName>
        <fullName evidence="9">MATE efflux family protein</fullName>
    </recommendedName>
</protein>
<feature type="transmembrane region" description="Helical" evidence="6">
    <location>
        <begin position="343"/>
        <end position="366"/>
    </location>
</feature>
<dbReference type="NCBIfam" id="TIGR00797">
    <property type="entry name" value="matE"/>
    <property type="match status" value="1"/>
</dbReference>
<sequence>MSYTEEETPLLGVRKTSTAQLLAEEMLLLTKRAIPASTGYMLQNSIPTVSIAIVSLHGDDLALSAAAHGYMIALVTGWVVALGGSTALDTLAAAAFTRAQTNPNKHARKAELKQVGVLLQRAVVLLLALFACMALLWIWSESILLALGQPRALAALVQQFLRVLVGGAPGYIAFECIKKFCQVQGDMLSSTLVLVAMLPVNVLLNVALVQGLGFGLLGSPMAVSLVYYLSAGLLILYVGTIGRTTTRQAWGGWTWHALDWHGVIQFYRLAIPGILMVGTEWIAFEIVALLAARCNDSAMAAQSVIMTMDQVLNALPFGLGVASSSRLGNLLGMRSCDLRLLRISAQAAPAVATVMGLLAGTVLLFVRRPIGQLFSDTEATIDLVANVLPLVAAFQVFDGWAGSCGGVLRGMGRQHLGANCNLVAYYVVALPLGYWLAFHTDLAQGLYGLWTGQVVALGLVGAGEYVAVTWGTDWDEQHRRANARADPL</sequence>
<evidence type="ECO:0000256" key="1">
    <source>
        <dbReference type="ARBA" id="ARBA00004141"/>
    </source>
</evidence>
<dbReference type="CDD" id="cd13132">
    <property type="entry name" value="MATE_eukaryotic"/>
    <property type="match status" value="1"/>
</dbReference>
<dbReference type="GO" id="GO:0016020">
    <property type="term" value="C:membrane"/>
    <property type="evidence" value="ECO:0007669"/>
    <property type="project" value="UniProtKB-SubCell"/>
</dbReference>
<evidence type="ECO:0000256" key="2">
    <source>
        <dbReference type="ARBA" id="ARBA00010199"/>
    </source>
</evidence>
<dbReference type="EMBL" id="CP119896">
    <property type="protein sequence ID" value="WFD28140.1"/>
    <property type="molecule type" value="Genomic_DNA"/>
</dbReference>
<dbReference type="InterPro" id="IPR002528">
    <property type="entry name" value="MATE_fam"/>
</dbReference>
<evidence type="ECO:0000256" key="3">
    <source>
        <dbReference type="ARBA" id="ARBA00022692"/>
    </source>
</evidence>
<feature type="transmembrane region" description="Helical" evidence="6">
    <location>
        <begin position="186"/>
        <end position="208"/>
    </location>
</feature>
<accession>A0AAF0ELB3</accession>
<evidence type="ECO:0000256" key="4">
    <source>
        <dbReference type="ARBA" id="ARBA00022989"/>
    </source>
</evidence>
<evidence type="ECO:0000256" key="5">
    <source>
        <dbReference type="ARBA" id="ARBA00023136"/>
    </source>
</evidence>
<feature type="transmembrane region" description="Helical" evidence="6">
    <location>
        <begin position="118"/>
        <end position="140"/>
    </location>
</feature>
<evidence type="ECO:0000313" key="7">
    <source>
        <dbReference type="EMBL" id="WFD28140.1"/>
    </source>
</evidence>
<feature type="transmembrane region" description="Helical" evidence="6">
    <location>
        <begin position="420"/>
        <end position="438"/>
    </location>
</feature>
<feature type="transmembrane region" description="Helical" evidence="6">
    <location>
        <begin position="269"/>
        <end position="291"/>
    </location>
</feature>
<feature type="transmembrane region" description="Helical" evidence="6">
    <location>
        <begin position="214"/>
        <end position="238"/>
    </location>
</feature>
<reference evidence="7" key="1">
    <citation type="submission" date="2023-03" db="EMBL/GenBank/DDBJ databases">
        <title>Mating type loci evolution in Malassezia.</title>
        <authorList>
            <person name="Coelho M.A."/>
        </authorList>
    </citation>
    <scope>NUCLEOTIDE SEQUENCE</scope>
    <source>
        <strain evidence="7">CBS 9557</strain>
    </source>
</reference>
<gene>
    <name evidence="7" type="ORF">MNAN1_003146</name>
</gene>
<keyword evidence="4 6" id="KW-1133">Transmembrane helix</keyword>
<keyword evidence="8" id="KW-1185">Reference proteome</keyword>
<feature type="transmembrane region" description="Helical" evidence="6">
    <location>
        <begin position="152"/>
        <end position="174"/>
    </location>
</feature>
<comment type="similarity">
    <text evidence="2">Belongs to the multi antimicrobial extrusion (MATE) (TC 2.A.66.1) family.</text>
</comment>
<dbReference type="GO" id="GO:0042910">
    <property type="term" value="F:xenobiotic transmembrane transporter activity"/>
    <property type="evidence" value="ECO:0007669"/>
    <property type="project" value="InterPro"/>
</dbReference>
<keyword evidence="5 6" id="KW-0472">Membrane</keyword>
<feature type="transmembrane region" description="Helical" evidence="6">
    <location>
        <begin position="70"/>
        <end position="97"/>
    </location>
</feature>
<organism evidence="7 8">
    <name type="scientific">Malassezia nana</name>
    <dbReference type="NCBI Taxonomy" id="180528"/>
    <lineage>
        <taxon>Eukaryota</taxon>
        <taxon>Fungi</taxon>
        <taxon>Dikarya</taxon>
        <taxon>Basidiomycota</taxon>
        <taxon>Ustilaginomycotina</taxon>
        <taxon>Malasseziomycetes</taxon>
        <taxon>Malasseziales</taxon>
        <taxon>Malasseziaceae</taxon>
        <taxon>Malassezia</taxon>
    </lineage>
</organism>
<evidence type="ECO:0008006" key="9">
    <source>
        <dbReference type="Google" id="ProtNLM"/>
    </source>
</evidence>
<comment type="subcellular location">
    <subcellularLocation>
        <location evidence="1">Membrane</location>
        <topology evidence="1">Multi-pass membrane protein</topology>
    </subcellularLocation>
</comment>
<keyword evidence="3 6" id="KW-0812">Transmembrane</keyword>